<dbReference type="EMBL" id="AODF01000015">
    <property type="protein sequence ID" value="EUJ31818.1"/>
    <property type="molecule type" value="Genomic_DNA"/>
</dbReference>
<protein>
    <submittedName>
        <fullName evidence="1">Uncharacterized protein</fullName>
    </submittedName>
</protein>
<accession>A0ABN0RF62</accession>
<sequence length="137" mass="15797">MNTSLFQSYETIEGTCYVEFQMGEAKREFWDGASKYIDGEIFTLISFIFDSSNSHFSKFGRNRLTLIEMKRLKSELKKVNSAKLEQSIDLADTKLWTQMEAKTGKPPYSAIKELLEELIIWLDTALVKQQEIVILGI</sequence>
<reference evidence="1 2" key="1">
    <citation type="journal article" date="2014" name="Int. J. Syst. Evol. Microbiol.">
        <title>Listeria floridensis sp. nov., Listeria aquatica sp. nov., Listeria cornellensis sp. nov., Listeria riparia sp. nov. and Listeria grandensis sp. nov., from agricultural and natural environments.</title>
        <authorList>
            <person name="den Bakker H.C."/>
            <person name="Warchocki S."/>
            <person name="Wright E.M."/>
            <person name="Allred A.F."/>
            <person name="Ahlstrom C."/>
            <person name="Manuel C.S."/>
            <person name="Stasiewicz M.J."/>
            <person name="Burrell A."/>
            <person name="Roof S."/>
            <person name="Strawn L."/>
            <person name="Fortes E.D."/>
            <person name="Nightingale K.K."/>
            <person name="Kephart D."/>
            <person name="Wiedmann M."/>
        </authorList>
    </citation>
    <scope>NUCLEOTIDE SEQUENCE [LARGE SCALE GENOMIC DNA]</scope>
    <source>
        <strain evidence="1 2">FSL S10-1187</strain>
    </source>
</reference>
<gene>
    <name evidence="1" type="ORF">MFLO_08432</name>
</gene>
<evidence type="ECO:0000313" key="2">
    <source>
        <dbReference type="Proteomes" id="UP000019249"/>
    </source>
</evidence>
<comment type="caution">
    <text evidence="1">The sequence shown here is derived from an EMBL/GenBank/DDBJ whole genome shotgun (WGS) entry which is preliminary data.</text>
</comment>
<organism evidence="1 2">
    <name type="scientific">Listeria floridensis FSL S10-1187</name>
    <dbReference type="NCBI Taxonomy" id="1265817"/>
    <lineage>
        <taxon>Bacteria</taxon>
        <taxon>Bacillati</taxon>
        <taxon>Bacillota</taxon>
        <taxon>Bacilli</taxon>
        <taxon>Bacillales</taxon>
        <taxon>Listeriaceae</taxon>
        <taxon>Listeria</taxon>
    </lineage>
</organism>
<name>A0ABN0RF62_9LIST</name>
<proteinExistence type="predicted"/>
<dbReference type="RefSeq" id="WP_051993549.1">
    <property type="nucleotide sequence ID" value="NZ_AODF01000015.1"/>
</dbReference>
<evidence type="ECO:0000313" key="1">
    <source>
        <dbReference type="EMBL" id="EUJ31818.1"/>
    </source>
</evidence>
<keyword evidence="2" id="KW-1185">Reference proteome</keyword>
<dbReference type="Proteomes" id="UP000019249">
    <property type="component" value="Unassembled WGS sequence"/>
</dbReference>